<evidence type="ECO:0000313" key="1">
    <source>
        <dbReference type="EMBL" id="MFD0945793.1"/>
    </source>
</evidence>
<comment type="caution">
    <text evidence="1">The sequence shown here is derived from an EMBL/GenBank/DDBJ whole genome shotgun (WGS) entry which is preliminary data.</text>
</comment>
<sequence length="205" mass="20990">MPAGVVFKNHPWRSGVSGTVWSGSVGVNGMAALHWQWAPLRSIAGLGFAADWQAEGPGMALAGRALAGPGSVAFDKVEGTANAALLDVVQPGLPFACDLAGQLSFDRVVARGAERMLSGRALSEPGSCRARAGGAATAMPALVLTAEKTGAESRIRVAPAAQRLKTLIDARLKENGTLAVTVTDEGARAMPFLGARGGTTIEGRM</sequence>
<dbReference type="EMBL" id="JBHTJG010000002">
    <property type="protein sequence ID" value="MFD0945793.1"/>
    <property type="molecule type" value="Genomic_DNA"/>
</dbReference>
<dbReference type="Proteomes" id="UP001596977">
    <property type="component" value="Unassembled WGS sequence"/>
</dbReference>
<evidence type="ECO:0000313" key="2">
    <source>
        <dbReference type="Proteomes" id="UP001596977"/>
    </source>
</evidence>
<gene>
    <name evidence="1" type="ORF">ACFQ1E_05535</name>
</gene>
<proteinExistence type="predicted"/>
<name>A0ABW3H2Y7_9SPHN</name>
<dbReference type="RefSeq" id="WP_264943402.1">
    <property type="nucleotide sequence ID" value="NZ_JAPDRA010000002.1"/>
</dbReference>
<keyword evidence="2" id="KW-1185">Reference proteome</keyword>
<organism evidence="1 2">
    <name type="scientific">Sphingomonas canadensis</name>
    <dbReference type="NCBI Taxonomy" id="1219257"/>
    <lineage>
        <taxon>Bacteria</taxon>
        <taxon>Pseudomonadati</taxon>
        <taxon>Pseudomonadota</taxon>
        <taxon>Alphaproteobacteria</taxon>
        <taxon>Sphingomonadales</taxon>
        <taxon>Sphingomonadaceae</taxon>
        <taxon>Sphingomonas</taxon>
    </lineage>
</organism>
<protein>
    <recommendedName>
        <fullName evidence="3">General secretion pathway protein N</fullName>
    </recommendedName>
</protein>
<reference evidence="2" key="1">
    <citation type="journal article" date="2019" name="Int. J. Syst. Evol. Microbiol.">
        <title>The Global Catalogue of Microorganisms (GCM) 10K type strain sequencing project: providing services to taxonomists for standard genome sequencing and annotation.</title>
        <authorList>
            <consortium name="The Broad Institute Genomics Platform"/>
            <consortium name="The Broad Institute Genome Sequencing Center for Infectious Disease"/>
            <person name="Wu L."/>
            <person name="Ma J."/>
        </authorList>
    </citation>
    <scope>NUCLEOTIDE SEQUENCE [LARGE SCALE GENOMIC DNA]</scope>
    <source>
        <strain evidence="2">CCUG 62982</strain>
    </source>
</reference>
<evidence type="ECO:0008006" key="3">
    <source>
        <dbReference type="Google" id="ProtNLM"/>
    </source>
</evidence>
<accession>A0ABW3H2Y7</accession>